<sequence length="42" mass="4827">MLAEFGTVSLLGRIYGFSPLLRHPKLRRFEIAFTLSTVVYIL</sequence>
<dbReference type="EMBL" id="GBXM01049434">
    <property type="protein sequence ID" value="JAH59143.1"/>
    <property type="molecule type" value="Transcribed_RNA"/>
</dbReference>
<dbReference type="AlphaFoldDB" id="A0A0E9U2E0"/>
<protein>
    <submittedName>
        <fullName evidence="1">Uncharacterized protein</fullName>
    </submittedName>
</protein>
<name>A0A0E9U2E0_ANGAN</name>
<evidence type="ECO:0000313" key="1">
    <source>
        <dbReference type="EMBL" id="JAH59143.1"/>
    </source>
</evidence>
<reference evidence="1" key="1">
    <citation type="submission" date="2014-11" db="EMBL/GenBank/DDBJ databases">
        <authorList>
            <person name="Amaro Gonzalez C."/>
        </authorList>
    </citation>
    <scope>NUCLEOTIDE SEQUENCE</scope>
</reference>
<reference evidence="1" key="2">
    <citation type="journal article" date="2015" name="Fish Shellfish Immunol.">
        <title>Early steps in the European eel (Anguilla anguilla)-Vibrio vulnificus interaction in the gills: Role of the RtxA13 toxin.</title>
        <authorList>
            <person name="Callol A."/>
            <person name="Pajuelo D."/>
            <person name="Ebbesson L."/>
            <person name="Teles M."/>
            <person name="MacKenzie S."/>
            <person name="Amaro C."/>
        </authorList>
    </citation>
    <scope>NUCLEOTIDE SEQUENCE</scope>
</reference>
<accession>A0A0E9U2E0</accession>
<proteinExistence type="predicted"/>
<organism evidence="1">
    <name type="scientific">Anguilla anguilla</name>
    <name type="common">European freshwater eel</name>
    <name type="synonym">Muraena anguilla</name>
    <dbReference type="NCBI Taxonomy" id="7936"/>
    <lineage>
        <taxon>Eukaryota</taxon>
        <taxon>Metazoa</taxon>
        <taxon>Chordata</taxon>
        <taxon>Craniata</taxon>
        <taxon>Vertebrata</taxon>
        <taxon>Euteleostomi</taxon>
        <taxon>Actinopterygii</taxon>
        <taxon>Neopterygii</taxon>
        <taxon>Teleostei</taxon>
        <taxon>Anguilliformes</taxon>
        <taxon>Anguillidae</taxon>
        <taxon>Anguilla</taxon>
    </lineage>
</organism>